<accession>A0A7W9FZ04</accession>
<keyword evidence="2" id="KW-1185">Reference proteome</keyword>
<dbReference type="GO" id="GO:0008893">
    <property type="term" value="F:guanosine-3',5'-bis(diphosphate) 3'-diphosphatase activity"/>
    <property type="evidence" value="ECO:0007669"/>
    <property type="project" value="TreeGrafter"/>
</dbReference>
<protein>
    <submittedName>
        <fullName evidence="1">(P)ppGpp synthase/HD superfamily hydrolase</fullName>
    </submittedName>
</protein>
<dbReference type="PANTHER" id="PTHR46246">
    <property type="entry name" value="GUANOSINE-3',5'-BIS(DIPHOSPHATE) 3'-PYROPHOSPHOHYDROLASE MESH1"/>
    <property type="match status" value="1"/>
</dbReference>
<keyword evidence="1" id="KW-0378">Hydrolase</keyword>
<proteinExistence type="predicted"/>
<dbReference type="Gene3D" id="1.10.3210.10">
    <property type="entry name" value="Hypothetical protein af1432"/>
    <property type="match status" value="1"/>
</dbReference>
<comment type="caution">
    <text evidence="1">The sequence shown here is derived from an EMBL/GenBank/DDBJ whole genome shotgun (WGS) entry which is preliminary data.</text>
</comment>
<gene>
    <name evidence="1" type="ORF">HD596_000867</name>
</gene>
<dbReference type="InterPro" id="IPR052194">
    <property type="entry name" value="MESH1"/>
</dbReference>
<evidence type="ECO:0000313" key="2">
    <source>
        <dbReference type="Proteomes" id="UP000579153"/>
    </source>
</evidence>
<dbReference type="AlphaFoldDB" id="A0A7W9FZ04"/>
<organism evidence="1 2">
    <name type="scientific">Nonomuraea jabiensis</name>
    <dbReference type="NCBI Taxonomy" id="882448"/>
    <lineage>
        <taxon>Bacteria</taxon>
        <taxon>Bacillati</taxon>
        <taxon>Actinomycetota</taxon>
        <taxon>Actinomycetes</taxon>
        <taxon>Streptosporangiales</taxon>
        <taxon>Streptosporangiaceae</taxon>
        <taxon>Nonomuraea</taxon>
    </lineage>
</organism>
<dbReference type="PANTHER" id="PTHR46246:SF1">
    <property type="entry name" value="GUANOSINE-3',5'-BIS(DIPHOSPHATE) 3'-PYROPHOSPHOHYDROLASE MESH1"/>
    <property type="match status" value="1"/>
</dbReference>
<dbReference type="SUPFAM" id="SSF109604">
    <property type="entry name" value="HD-domain/PDEase-like"/>
    <property type="match status" value="1"/>
</dbReference>
<name>A0A7W9FZ04_9ACTN</name>
<dbReference type="EMBL" id="JACHMB010000001">
    <property type="protein sequence ID" value="MBB5774111.1"/>
    <property type="molecule type" value="Genomic_DNA"/>
</dbReference>
<reference evidence="1 2" key="1">
    <citation type="submission" date="2020-08" db="EMBL/GenBank/DDBJ databases">
        <title>Sequencing the genomes of 1000 actinobacteria strains.</title>
        <authorList>
            <person name="Klenk H.-P."/>
        </authorList>
    </citation>
    <scope>NUCLEOTIDE SEQUENCE [LARGE SCALE GENOMIC DNA]</scope>
    <source>
        <strain evidence="1 2">DSM 45507</strain>
    </source>
</reference>
<dbReference type="Proteomes" id="UP000579153">
    <property type="component" value="Unassembled WGS sequence"/>
</dbReference>
<sequence>MEIFTSWSSWAQAEGPLGEALPPGTTESLREAVAFARARHGVQQRPTGRPYVEHLLEALEVAVVGAELTDRDVLVAIVLHDVLEDTPCTEADIARGFGADVAGLVRWVTRPRGVAKVDYLSSLVRAPLHAVFVKLADRVSNVQELQRMPWRFQRRYYLETVAYIMPLAGAHPWFARWFAEWRTRWHPRVERLSAY</sequence>
<dbReference type="RefSeq" id="WP_185067972.1">
    <property type="nucleotide sequence ID" value="NZ_JACHMB010000001.1"/>
</dbReference>
<dbReference type="Pfam" id="PF13328">
    <property type="entry name" value="HD_4"/>
    <property type="match status" value="1"/>
</dbReference>
<evidence type="ECO:0000313" key="1">
    <source>
        <dbReference type="EMBL" id="MBB5774111.1"/>
    </source>
</evidence>